<dbReference type="Proteomes" id="UP000198287">
    <property type="component" value="Unassembled WGS sequence"/>
</dbReference>
<keyword evidence="2" id="KW-0732">Signal</keyword>
<dbReference type="Gene3D" id="3.90.70.10">
    <property type="entry name" value="Cysteine proteinases"/>
    <property type="match status" value="1"/>
</dbReference>
<protein>
    <submittedName>
        <fullName evidence="4">Cathepsin B</fullName>
    </submittedName>
</protein>
<dbReference type="InterPro" id="IPR038765">
    <property type="entry name" value="Papain-like_cys_pep_sf"/>
</dbReference>
<dbReference type="PANTHER" id="PTHR12411">
    <property type="entry name" value="CYSTEINE PROTEASE FAMILY C1-RELATED"/>
    <property type="match status" value="1"/>
</dbReference>
<dbReference type="OrthoDB" id="640249at2759"/>
<sequence>MDFEWKQRIVFMFVMTTPVLALCGQGLPQGGTINWSKNPNRVRLLHEFQASQQNLEDSEVRADTFPLPLCEPSLPLSEKIRKSFDSRRHWMECPSLWEIRDQGACSAWAVGVASVLTDRYCIASRGKDQWRISEQDLLNCAPSRENSGYISCQSVAIPEVWDYVTKNGVVTGGYFRSGMGCQPTTMEPCYGMKSSSCNSIPPEDAATCRSSCTNPRYNRSYENDKQKIAGSCGMKMTNLEEETNDDAIKAEIYKNGPVLAVMRLYDDLHEYDGRVSVVNGSGAMYQNSHGISAPHVLHPVKIVGWDSVPVEGNGDVGYWIVANSWGYAWGGLGGFFRVRMSSDMPELGAWIATDVSWPVISTSSPQPASDLAESSSYSFLINHILRKFRISITFPGNNFHPNDV</sequence>
<comment type="similarity">
    <text evidence="1">Belongs to the peptidase C1 family.</text>
</comment>
<evidence type="ECO:0000256" key="1">
    <source>
        <dbReference type="ARBA" id="ARBA00008455"/>
    </source>
</evidence>
<dbReference type="GO" id="GO:0008234">
    <property type="term" value="F:cysteine-type peptidase activity"/>
    <property type="evidence" value="ECO:0007669"/>
    <property type="project" value="InterPro"/>
</dbReference>
<name>A0A226F5G4_FOLCA</name>
<dbReference type="SMART" id="SM00645">
    <property type="entry name" value="Pept_C1"/>
    <property type="match status" value="1"/>
</dbReference>
<accession>A0A226F5G4</accession>
<dbReference type="Pfam" id="PF00112">
    <property type="entry name" value="Peptidase_C1"/>
    <property type="match status" value="1"/>
</dbReference>
<feature type="signal peptide" evidence="2">
    <location>
        <begin position="1"/>
        <end position="21"/>
    </location>
</feature>
<dbReference type="AlphaFoldDB" id="A0A226F5G4"/>
<feature type="domain" description="Peptidase C1A papain C-terminal" evidence="3">
    <location>
        <begin position="80"/>
        <end position="359"/>
    </location>
</feature>
<evidence type="ECO:0000256" key="2">
    <source>
        <dbReference type="SAM" id="SignalP"/>
    </source>
</evidence>
<proteinExistence type="inferred from homology"/>
<dbReference type="STRING" id="158441.A0A226F5G4"/>
<dbReference type="GO" id="GO:0006508">
    <property type="term" value="P:proteolysis"/>
    <property type="evidence" value="ECO:0007669"/>
    <property type="project" value="InterPro"/>
</dbReference>
<dbReference type="EMBL" id="LNIX01000001">
    <property type="protein sequence ID" value="OXA65045.1"/>
    <property type="molecule type" value="Genomic_DNA"/>
</dbReference>
<reference evidence="4 5" key="1">
    <citation type="submission" date="2015-12" db="EMBL/GenBank/DDBJ databases">
        <title>The genome of Folsomia candida.</title>
        <authorList>
            <person name="Faddeeva A."/>
            <person name="Derks M.F."/>
            <person name="Anvar Y."/>
            <person name="Smit S."/>
            <person name="Van Straalen N."/>
            <person name="Roelofs D."/>
        </authorList>
    </citation>
    <scope>NUCLEOTIDE SEQUENCE [LARGE SCALE GENOMIC DNA]</scope>
    <source>
        <strain evidence="4 5">VU population</strain>
        <tissue evidence="4">Whole body</tissue>
    </source>
</reference>
<dbReference type="InterPro" id="IPR013128">
    <property type="entry name" value="Peptidase_C1A"/>
</dbReference>
<dbReference type="SUPFAM" id="SSF54001">
    <property type="entry name" value="Cysteine proteinases"/>
    <property type="match status" value="1"/>
</dbReference>
<feature type="chain" id="PRO_5018746651" evidence="2">
    <location>
        <begin position="22"/>
        <end position="404"/>
    </location>
</feature>
<gene>
    <name evidence="4" type="ORF">Fcan01_03808</name>
</gene>
<comment type="caution">
    <text evidence="4">The sequence shown here is derived from an EMBL/GenBank/DDBJ whole genome shotgun (WGS) entry which is preliminary data.</text>
</comment>
<evidence type="ECO:0000313" key="4">
    <source>
        <dbReference type="EMBL" id="OXA65045.1"/>
    </source>
</evidence>
<evidence type="ECO:0000259" key="3">
    <source>
        <dbReference type="SMART" id="SM00645"/>
    </source>
</evidence>
<keyword evidence="5" id="KW-1185">Reference proteome</keyword>
<organism evidence="4 5">
    <name type="scientific">Folsomia candida</name>
    <name type="common">Springtail</name>
    <dbReference type="NCBI Taxonomy" id="158441"/>
    <lineage>
        <taxon>Eukaryota</taxon>
        <taxon>Metazoa</taxon>
        <taxon>Ecdysozoa</taxon>
        <taxon>Arthropoda</taxon>
        <taxon>Hexapoda</taxon>
        <taxon>Collembola</taxon>
        <taxon>Entomobryomorpha</taxon>
        <taxon>Isotomoidea</taxon>
        <taxon>Isotomidae</taxon>
        <taxon>Proisotominae</taxon>
        <taxon>Folsomia</taxon>
    </lineage>
</organism>
<evidence type="ECO:0000313" key="5">
    <source>
        <dbReference type="Proteomes" id="UP000198287"/>
    </source>
</evidence>
<dbReference type="InterPro" id="IPR000668">
    <property type="entry name" value="Peptidase_C1A_C"/>
</dbReference>